<feature type="domain" description="YjeF C-terminal" evidence="8">
    <location>
        <begin position="43"/>
        <end position="339"/>
    </location>
</feature>
<dbReference type="NCBIfam" id="TIGR00196">
    <property type="entry name" value="yjeF_cterm"/>
    <property type="match status" value="1"/>
</dbReference>
<keyword evidence="4 7" id="KW-0520">NAD</keyword>
<evidence type="ECO:0000259" key="8">
    <source>
        <dbReference type="PROSITE" id="PS51383"/>
    </source>
</evidence>
<dbReference type="Gene3D" id="3.40.1190.20">
    <property type="match status" value="1"/>
</dbReference>
<dbReference type="SUPFAM" id="SSF53613">
    <property type="entry name" value="Ribokinase-like"/>
    <property type="match status" value="1"/>
</dbReference>
<keyword evidence="9" id="KW-1185">Reference proteome</keyword>
<dbReference type="EC" id="4.2.1.93" evidence="7"/>
<dbReference type="PROSITE" id="PS51383">
    <property type="entry name" value="YJEF_C_3"/>
    <property type="match status" value="1"/>
</dbReference>
<evidence type="ECO:0000256" key="4">
    <source>
        <dbReference type="ARBA" id="ARBA00023027"/>
    </source>
</evidence>
<accession>A0ABM0K7Y3</accession>
<gene>
    <name evidence="10" type="primary">LOC101857840</name>
</gene>
<keyword evidence="3" id="KW-0521">NADP</keyword>
<name>A0ABM0K7Y3_APLCA</name>
<evidence type="ECO:0000256" key="3">
    <source>
        <dbReference type="ARBA" id="ARBA00022857"/>
    </source>
</evidence>
<keyword evidence="5 7" id="KW-0456">Lyase</keyword>
<comment type="cofactor">
    <cofactor evidence="7">
        <name>Mg(2+)</name>
        <dbReference type="ChEBI" id="CHEBI:18420"/>
    </cofactor>
</comment>
<dbReference type="RefSeq" id="XP_005110931.1">
    <property type="nucleotide sequence ID" value="XM_005110874.3"/>
</dbReference>
<sequence>MLTVVSYLFSLLLKRRSNAFLHANGNLTSDQLVRLSSSSACQLLEMVKSIIPELHHGMHKGQAGRVAIVGGCKEYTGAPYFAAISALKVGADLSHVFCTGDAAPVIKSYSPELIVHPILDNNNVLSELSEWLPRFHVLVIGPGLGREEQLMKTTAAVILRAKERQLPLIIDADGLYLVTQDPSIIYGYDNVILTPNVAEFGRLYKKIFSRDPDPQESVTNVKQLSREMGNVTIVQKGAQDIISNGEHVLICTEPCSPRRCGGQGDLLSGSMGTFSVWASMAGESQLQCSLVSTYGRGMCAAYAACLLTRRCNSLAFKSHGRSMTTTDMISQIHSAFEGLFS</sequence>
<protein>
    <recommendedName>
        <fullName evidence="7">ATP-dependent (S)-NAD(P)H-hydrate dehydratase</fullName>
        <ecNumber evidence="7">4.2.1.93</ecNumber>
    </recommendedName>
    <alternativeName>
        <fullName evidence="7">ATP-dependent NAD(P)HX dehydratase</fullName>
    </alternativeName>
</protein>
<dbReference type="PANTHER" id="PTHR12592:SF0">
    <property type="entry name" value="ATP-DEPENDENT (S)-NAD(P)H-HYDRATE DEHYDRATASE"/>
    <property type="match status" value="1"/>
</dbReference>
<evidence type="ECO:0000313" key="9">
    <source>
        <dbReference type="Proteomes" id="UP000694888"/>
    </source>
</evidence>
<dbReference type="CDD" id="cd01171">
    <property type="entry name" value="YXKO-related"/>
    <property type="match status" value="1"/>
</dbReference>
<evidence type="ECO:0000313" key="10">
    <source>
        <dbReference type="RefSeq" id="XP_005110931.1"/>
    </source>
</evidence>
<feature type="binding site" evidence="7">
    <location>
        <position position="265"/>
    </location>
    <ligand>
        <name>(6S)-NADPHX</name>
        <dbReference type="ChEBI" id="CHEBI:64076"/>
    </ligand>
</feature>
<keyword evidence="7" id="KW-0597">Phosphoprotein</keyword>
<evidence type="ECO:0000256" key="2">
    <source>
        <dbReference type="ARBA" id="ARBA00022840"/>
    </source>
</evidence>
<evidence type="ECO:0000256" key="1">
    <source>
        <dbReference type="ARBA" id="ARBA00022741"/>
    </source>
</evidence>
<evidence type="ECO:0000256" key="5">
    <source>
        <dbReference type="ARBA" id="ARBA00023239"/>
    </source>
</evidence>
<dbReference type="PANTHER" id="PTHR12592">
    <property type="entry name" value="ATP-DEPENDENT (S)-NAD(P)H-HYDRATE DEHYDRATASE FAMILY MEMBER"/>
    <property type="match status" value="1"/>
</dbReference>
<dbReference type="HAMAP" id="MF_01965">
    <property type="entry name" value="NADHX_dehydratase"/>
    <property type="match status" value="1"/>
</dbReference>
<dbReference type="InterPro" id="IPR000631">
    <property type="entry name" value="CARKD"/>
</dbReference>
<feature type="binding site" evidence="7">
    <location>
        <begin position="255"/>
        <end position="264"/>
    </location>
    <ligand>
        <name>ATP</name>
        <dbReference type="ChEBI" id="CHEBI:30616"/>
    </ligand>
</feature>
<keyword evidence="2 7" id="KW-0067">ATP-binding</keyword>
<comment type="catalytic activity">
    <reaction evidence="6 7">
        <text>(6S)-NADPHX + ATP = ADP + phosphate + NADPH + H(+)</text>
        <dbReference type="Rhea" id="RHEA:32231"/>
        <dbReference type="ChEBI" id="CHEBI:15378"/>
        <dbReference type="ChEBI" id="CHEBI:30616"/>
        <dbReference type="ChEBI" id="CHEBI:43474"/>
        <dbReference type="ChEBI" id="CHEBI:57783"/>
        <dbReference type="ChEBI" id="CHEBI:64076"/>
        <dbReference type="ChEBI" id="CHEBI:456216"/>
        <dbReference type="EC" id="4.2.1.93"/>
    </reaction>
</comment>
<keyword evidence="1 7" id="KW-0547">Nucleotide-binding</keyword>
<dbReference type="Proteomes" id="UP000694888">
    <property type="component" value="Unplaced"/>
</dbReference>
<comment type="similarity">
    <text evidence="7">Belongs to the NnrD/CARKD family.</text>
</comment>
<dbReference type="Pfam" id="PF01256">
    <property type="entry name" value="Carb_kinase"/>
    <property type="match status" value="1"/>
</dbReference>
<reference evidence="10" key="1">
    <citation type="submission" date="2025-08" db="UniProtKB">
        <authorList>
            <consortium name="RefSeq"/>
        </authorList>
    </citation>
    <scope>IDENTIFICATION</scope>
</reference>
<evidence type="ECO:0000256" key="6">
    <source>
        <dbReference type="ARBA" id="ARBA00047472"/>
    </source>
</evidence>
<dbReference type="GeneID" id="101857840"/>
<organism evidence="9 10">
    <name type="scientific">Aplysia californica</name>
    <name type="common">California sea hare</name>
    <dbReference type="NCBI Taxonomy" id="6500"/>
    <lineage>
        <taxon>Eukaryota</taxon>
        <taxon>Metazoa</taxon>
        <taxon>Spiralia</taxon>
        <taxon>Lophotrochozoa</taxon>
        <taxon>Mollusca</taxon>
        <taxon>Gastropoda</taxon>
        <taxon>Heterobranchia</taxon>
        <taxon>Euthyneura</taxon>
        <taxon>Tectipleura</taxon>
        <taxon>Aplysiida</taxon>
        <taxon>Aplysioidea</taxon>
        <taxon>Aplysiidae</taxon>
        <taxon>Aplysia</taxon>
    </lineage>
</organism>
<feature type="binding site" evidence="7">
    <location>
        <begin position="236"/>
        <end position="240"/>
    </location>
    <ligand>
        <name>ATP</name>
        <dbReference type="ChEBI" id="CHEBI:30616"/>
    </ligand>
</feature>
<dbReference type="InterPro" id="IPR029056">
    <property type="entry name" value="Ribokinase-like"/>
</dbReference>
<evidence type="ECO:0000256" key="7">
    <source>
        <dbReference type="HAMAP-Rule" id="MF_03157"/>
    </source>
</evidence>
<feature type="binding site" evidence="7">
    <location>
        <position position="143"/>
    </location>
    <ligand>
        <name>(6S)-NADPHX</name>
        <dbReference type="ChEBI" id="CHEBI:64076"/>
    </ligand>
</feature>
<feature type="binding site" evidence="7">
    <location>
        <begin position="196"/>
        <end position="202"/>
    </location>
    <ligand>
        <name>(6S)-NADPHX</name>
        <dbReference type="ChEBI" id="CHEBI:64076"/>
    </ligand>
</feature>
<proteinExistence type="inferred from homology"/>
<comment type="catalytic activity">
    <reaction evidence="7">
        <text>(6S)-NADHX + ATP = ADP + phosphate + NADH + H(+)</text>
        <dbReference type="Rhea" id="RHEA:19017"/>
        <dbReference type="ChEBI" id="CHEBI:15378"/>
        <dbReference type="ChEBI" id="CHEBI:30616"/>
        <dbReference type="ChEBI" id="CHEBI:43474"/>
        <dbReference type="ChEBI" id="CHEBI:57945"/>
        <dbReference type="ChEBI" id="CHEBI:64074"/>
        <dbReference type="ChEBI" id="CHEBI:456216"/>
        <dbReference type="EC" id="4.2.1.93"/>
    </reaction>
</comment>
<comment type="function">
    <text evidence="7">Catalyzes the dehydration of the S-form of NAD(P)HX at the expense of ATP, which is converted to ADP. Together with NAD(P)HX epimerase, which catalyzes the epimerization of the S- and R-forms, the enzyme allows the repair of both epimers of NAD(P)HX, a damaged form of NAD(P)H that is a result of enzymatic or heat-dependent hydration.</text>
</comment>